<dbReference type="Gene3D" id="2.120.10.30">
    <property type="entry name" value="TolB, C-terminal domain"/>
    <property type="match status" value="1"/>
</dbReference>
<reference evidence="2 3" key="1">
    <citation type="submission" date="2019-07" db="EMBL/GenBank/DDBJ databases">
        <title>Novel species isolated from glacier.</title>
        <authorList>
            <person name="Liu Q."/>
            <person name="Xin Y.-H."/>
        </authorList>
    </citation>
    <scope>NUCLEOTIDE SEQUENCE [LARGE SCALE GENOMIC DNA]</scope>
    <source>
        <strain evidence="2 3">LB1R16</strain>
    </source>
</reference>
<evidence type="ECO:0000313" key="2">
    <source>
        <dbReference type="EMBL" id="TRW16746.1"/>
    </source>
</evidence>
<accession>A0A552UEU4</accession>
<dbReference type="InterPro" id="IPR051262">
    <property type="entry name" value="SMP-30/CGR1_Lactonase"/>
</dbReference>
<dbReference type="InterPro" id="IPR013658">
    <property type="entry name" value="SGL"/>
</dbReference>
<dbReference type="Proteomes" id="UP000317894">
    <property type="component" value="Unassembled WGS sequence"/>
</dbReference>
<evidence type="ECO:0000259" key="1">
    <source>
        <dbReference type="Pfam" id="PF08450"/>
    </source>
</evidence>
<comment type="caution">
    <text evidence="2">The sequence shown here is derived from an EMBL/GenBank/DDBJ whole genome shotgun (WGS) entry which is preliminary data.</text>
</comment>
<dbReference type="EMBL" id="VJWA01000001">
    <property type="protein sequence ID" value="TRW16746.1"/>
    <property type="molecule type" value="Genomic_DNA"/>
</dbReference>
<feature type="domain" description="SMP-30/Gluconolactonase/LRE-like region" evidence="1">
    <location>
        <begin position="13"/>
        <end position="284"/>
    </location>
</feature>
<organism evidence="2 3">
    <name type="scientific">Glacieibacterium frigidum</name>
    <dbReference type="NCBI Taxonomy" id="2593303"/>
    <lineage>
        <taxon>Bacteria</taxon>
        <taxon>Pseudomonadati</taxon>
        <taxon>Pseudomonadota</taxon>
        <taxon>Alphaproteobacteria</taxon>
        <taxon>Sphingomonadales</taxon>
        <taxon>Sphingosinicellaceae</taxon>
        <taxon>Glacieibacterium</taxon>
    </lineage>
</organism>
<sequence>MYAHSIVAEGLAFPEGPVWCADGSVIVVEIRAGRITRVHPDGCTSVIATPGGGPNGAAIGPDGALYVCNNGGFGWTDMGDLALPGGAAADYTTGRIERVDLATGKVERLYDSCDGVPLSGPNDIVFDASGRFWFTDLGKHFDGHTTHGGLFYATPDGSRITCAVRGPNLNGVGLSPDGRTVYAAHTQERLLLAFDVIAPGEVAPSPLPALPGRVVTSWPGRVLLDSLAIEADGRVAQATLVEHPGICSVDPATGAHEFFDFPDLLTTNICFGGEDMMDAWVTLSTTGKLARCRWPRPGLRLAHYA</sequence>
<dbReference type="PANTHER" id="PTHR47572:SF5">
    <property type="entry name" value="BLR2277 PROTEIN"/>
    <property type="match status" value="1"/>
</dbReference>
<evidence type="ECO:0000313" key="3">
    <source>
        <dbReference type="Proteomes" id="UP000317894"/>
    </source>
</evidence>
<dbReference type="PANTHER" id="PTHR47572">
    <property type="entry name" value="LIPOPROTEIN-RELATED"/>
    <property type="match status" value="1"/>
</dbReference>
<dbReference type="InterPro" id="IPR011042">
    <property type="entry name" value="6-blade_b-propeller_TolB-like"/>
</dbReference>
<keyword evidence="3" id="KW-1185">Reference proteome</keyword>
<protein>
    <submittedName>
        <fullName evidence="2">SMP-30/gluconolactonase/LRE family protein</fullName>
    </submittedName>
</protein>
<name>A0A552UEU4_9SPHN</name>
<gene>
    <name evidence="2" type="ORF">FMM06_00595</name>
</gene>
<dbReference type="RefSeq" id="WP_143554290.1">
    <property type="nucleotide sequence ID" value="NZ_VJWA01000001.1"/>
</dbReference>
<dbReference type="OrthoDB" id="30052at2"/>
<dbReference type="Pfam" id="PF08450">
    <property type="entry name" value="SGL"/>
    <property type="match status" value="1"/>
</dbReference>
<proteinExistence type="predicted"/>
<dbReference type="AlphaFoldDB" id="A0A552UEU4"/>
<dbReference type="SUPFAM" id="SSF63829">
    <property type="entry name" value="Calcium-dependent phosphotriesterase"/>
    <property type="match status" value="1"/>
</dbReference>